<dbReference type="EMBL" id="FMBC01000030">
    <property type="protein sequence ID" value="SCC50080.1"/>
    <property type="molecule type" value="Genomic_DNA"/>
</dbReference>
<accession>A0A1C4F2B7</accession>
<dbReference type="AlphaFoldDB" id="A0A1C4F2B7"/>
<name>A0A1C4F2B7_9ENTR</name>
<gene>
    <name evidence="1" type="ORF">GA0061070_103035</name>
</gene>
<dbReference type="Proteomes" id="UP000198515">
    <property type="component" value="Unassembled WGS sequence"/>
</dbReference>
<keyword evidence="2" id="KW-1185">Reference proteome</keyword>
<protein>
    <submittedName>
        <fullName evidence="1">Uncharacterized protein</fullName>
    </submittedName>
</protein>
<proteinExistence type="predicted"/>
<reference evidence="2" key="1">
    <citation type="submission" date="2016-08" db="EMBL/GenBank/DDBJ databases">
        <authorList>
            <person name="Varghese N."/>
            <person name="Submissions Spin"/>
        </authorList>
    </citation>
    <scope>NUCLEOTIDE SEQUENCE [LARGE SCALE GENOMIC DNA]</scope>
    <source>
        <strain evidence="2">REICA_142</strain>
    </source>
</reference>
<evidence type="ECO:0000313" key="1">
    <source>
        <dbReference type="EMBL" id="SCC50080.1"/>
    </source>
</evidence>
<organism evidence="1 2">
    <name type="scientific">Kosakonia oryziphila</name>
    <dbReference type="NCBI Taxonomy" id="1005667"/>
    <lineage>
        <taxon>Bacteria</taxon>
        <taxon>Pseudomonadati</taxon>
        <taxon>Pseudomonadota</taxon>
        <taxon>Gammaproteobacteria</taxon>
        <taxon>Enterobacterales</taxon>
        <taxon>Enterobacteriaceae</taxon>
        <taxon>Kosakonia</taxon>
    </lineage>
</organism>
<evidence type="ECO:0000313" key="2">
    <source>
        <dbReference type="Proteomes" id="UP000198515"/>
    </source>
</evidence>
<sequence>MPISHPTELDCPHDSRQILSSRRGLFEGLRTDTAEMTVAPGPVVEYFNVIEDIRPGQIPGFIYAFSDPFFFQRTEERFGHRIIPAVAAPSAVLPRLAFRPP</sequence>